<evidence type="ECO:0000313" key="4">
    <source>
        <dbReference type="EMBL" id="OQV15746.1"/>
    </source>
</evidence>
<keyword evidence="1" id="KW-0106">Calcium</keyword>
<comment type="caution">
    <text evidence="4">The sequence shown here is derived from an EMBL/GenBank/DDBJ whole genome shotgun (WGS) entry which is preliminary data.</text>
</comment>
<feature type="domain" description="EF-hand" evidence="3">
    <location>
        <begin position="42"/>
        <end position="77"/>
    </location>
</feature>
<protein>
    <submittedName>
        <fullName evidence="4">Calbindin-32</fullName>
    </submittedName>
</protein>
<dbReference type="GO" id="GO:0030425">
    <property type="term" value="C:dendrite"/>
    <property type="evidence" value="ECO:0007669"/>
    <property type="project" value="TreeGrafter"/>
</dbReference>
<feature type="region of interest" description="Disordered" evidence="2">
    <location>
        <begin position="1"/>
        <end position="24"/>
    </location>
</feature>
<organism evidence="4 5">
    <name type="scientific">Hypsibius exemplaris</name>
    <name type="common">Freshwater tardigrade</name>
    <dbReference type="NCBI Taxonomy" id="2072580"/>
    <lineage>
        <taxon>Eukaryota</taxon>
        <taxon>Metazoa</taxon>
        <taxon>Ecdysozoa</taxon>
        <taxon>Tardigrada</taxon>
        <taxon>Eutardigrada</taxon>
        <taxon>Parachela</taxon>
        <taxon>Hypsibioidea</taxon>
        <taxon>Hypsibiidae</taxon>
        <taxon>Hypsibius</taxon>
    </lineage>
</organism>
<dbReference type="GO" id="GO:0005634">
    <property type="term" value="C:nucleus"/>
    <property type="evidence" value="ECO:0007669"/>
    <property type="project" value="TreeGrafter"/>
</dbReference>
<dbReference type="AlphaFoldDB" id="A0A1W0WKL9"/>
<dbReference type="Pfam" id="PF13499">
    <property type="entry name" value="EF-hand_7"/>
    <property type="match status" value="2"/>
</dbReference>
<evidence type="ECO:0000256" key="1">
    <source>
        <dbReference type="ARBA" id="ARBA00022837"/>
    </source>
</evidence>
<accession>A0A1W0WKL9</accession>
<dbReference type="GO" id="GO:0043195">
    <property type="term" value="C:terminal bouton"/>
    <property type="evidence" value="ECO:0007669"/>
    <property type="project" value="TreeGrafter"/>
</dbReference>
<evidence type="ECO:0000256" key="2">
    <source>
        <dbReference type="SAM" id="MobiDB-lite"/>
    </source>
</evidence>
<dbReference type="PROSITE" id="PS00018">
    <property type="entry name" value="EF_HAND_1"/>
    <property type="match status" value="5"/>
</dbReference>
<dbReference type="OrthoDB" id="428774at2759"/>
<gene>
    <name evidence="4" type="ORF">BV898_10135</name>
</gene>
<dbReference type="InterPro" id="IPR051001">
    <property type="entry name" value="Calbindin_Ca-bind"/>
</dbReference>
<feature type="domain" description="EF-hand" evidence="3">
    <location>
        <begin position="136"/>
        <end position="171"/>
    </location>
</feature>
<dbReference type="GO" id="GO:0099509">
    <property type="term" value="P:regulation of presynaptic cytosolic calcium ion concentration"/>
    <property type="evidence" value="ECO:0007669"/>
    <property type="project" value="TreeGrafter"/>
</dbReference>
<dbReference type="SMART" id="SM00054">
    <property type="entry name" value="EFh"/>
    <property type="match status" value="6"/>
</dbReference>
<dbReference type="Pfam" id="PF13202">
    <property type="entry name" value="EF-hand_5"/>
    <property type="match status" value="1"/>
</dbReference>
<dbReference type="GO" id="GO:1900271">
    <property type="term" value="P:regulation of long-term synaptic potentiation"/>
    <property type="evidence" value="ECO:0007669"/>
    <property type="project" value="TreeGrafter"/>
</dbReference>
<reference evidence="5" key="1">
    <citation type="submission" date="2017-01" db="EMBL/GenBank/DDBJ databases">
        <title>Comparative genomics of anhydrobiosis in the tardigrade Hypsibius dujardini.</title>
        <authorList>
            <person name="Yoshida Y."/>
            <person name="Koutsovoulos G."/>
            <person name="Laetsch D."/>
            <person name="Stevens L."/>
            <person name="Kumar S."/>
            <person name="Horikawa D."/>
            <person name="Ishino K."/>
            <person name="Komine S."/>
            <person name="Tomita M."/>
            <person name="Blaxter M."/>
            <person name="Arakawa K."/>
        </authorList>
    </citation>
    <scope>NUCLEOTIDE SEQUENCE [LARGE SCALE GENOMIC DNA]</scope>
    <source>
        <strain evidence="5">Z151</strain>
    </source>
</reference>
<dbReference type="PROSITE" id="PS50222">
    <property type="entry name" value="EF_HAND_2"/>
    <property type="match status" value="6"/>
</dbReference>
<dbReference type="PANTHER" id="PTHR19972">
    <property type="entry name" value="CALBINDIN"/>
    <property type="match status" value="1"/>
</dbReference>
<dbReference type="GO" id="GO:0005829">
    <property type="term" value="C:cytosol"/>
    <property type="evidence" value="ECO:0007669"/>
    <property type="project" value="TreeGrafter"/>
</dbReference>
<dbReference type="InterPro" id="IPR011992">
    <property type="entry name" value="EF-hand-dom_pair"/>
</dbReference>
<dbReference type="Gene3D" id="1.10.238.10">
    <property type="entry name" value="EF-hand"/>
    <property type="match status" value="3"/>
</dbReference>
<dbReference type="InterPro" id="IPR018247">
    <property type="entry name" value="EF_Hand_1_Ca_BS"/>
</dbReference>
<dbReference type="EMBL" id="MTYJ01000084">
    <property type="protein sequence ID" value="OQV15746.1"/>
    <property type="molecule type" value="Genomic_DNA"/>
</dbReference>
<proteinExistence type="predicted"/>
<name>A0A1W0WKL9_HYPEX</name>
<feature type="domain" description="EF-hand" evidence="3">
    <location>
        <begin position="186"/>
        <end position="221"/>
    </location>
</feature>
<keyword evidence="5" id="KW-1185">Reference proteome</keyword>
<evidence type="ECO:0000313" key="5">
    <source>
        <dbReference type="Proteomes" id="UP000192578"/>
    </source>
</evidence>
<feature type="domain" description="EF-hand" evidence="3">
    <location>
        <begin position="281"/>
        <end position="316"/>
    </location>
</feature>
<dbReference type="PANTHER" id="PTHR19972:SF10">
    <property type="entry name" value="CALBINDIN-32"/>
    <property type="match status" value="1"/>
</dbReference>
<dbReference type="InterPro" id="IPR002048">
    <property type="entry name" value="EF_hand_dom"/>
</dbReference>
<evidence type="ECO:0000259" key="3">
    <source>
        <dbReference type="PROSITE" id="PS50222"/>
    </source>
</evidence>
<dbReference type="SUPFAM" id="SSF47473">
    <property type="entry name" value="EF-hand"/>
    <property type="match status" value="2"/>
</dbReference>
<sequence length="350" mass="39533">MVFGKSAKKVQETDGQRKGQKSRNFIEDTLKASGNSGSLRPVTADHFLEIWKYYDKDGNGFLEREELDRFLNDFLNSSIVGMGSHVSESEVAALKQTFLEEFDENKDGKISIGELTGILPVDESFFVLFRLDGGADNGIDYMKIWKKYDRDLSGFIEKNELKQFLHDLIKNQKSGAGRDVHVTDKRLNEYTKTIMDLFDVNGDGKLGLSELSRMLPASENFVQLVLDKALSLDKLSQKDVDQLIQKYDKDGNGTLEGTELANLVTDILELTQKDGFYNASDVYDLQQAILKGCDVDHDGRIDRRELAVILLAILNAGVEGVHDYAEDYNRRVYQGRKSQHILSYVPLPKN</sequence>
<dbReference type="GO" id="GO:0005509">
    <property type="term" value="F:calcium ion binding"/>
    <property type="evidence" value="ECO:0007669"/>
    <property type="project" value="InterPro"/>
</dbReference>
<feature type="domain" description="EF-hand" evidence="3">
    <location>
        <begin position="89"/>
        <end position="125"/>
    </location>
</feature>
<feature type="domain" description="EF-hand" evidence="3">
    <location>
        <begin position="235"/>
        <end position="270"/>
    </location>
</feature>
<dbReference type="Proteomes" id="UP000192578">
    <property type="component" value="Unassembled WGS sequence"/>
</dbReference>